<dbReference type="EMBL" id="JBBPBN010000006">
    <property type="protein sequence ID" value="KAK9035655.1"/>
    <property type="molecule type" value="Genomic_DNA"/>
</dbReference>
<evidence type="ECO:0000313" key="1">
    <source>
        <dbReference type="EMBL" id="KAK9035655.1"/>
    </source>
</evidence>
<organism evidence="1 2">
    <name type="scientific">Hibiscus sabdariffa</name>
    <name type="common">roselle</name>
    <dbReference type="NCBI Taxonomy" id="183260"/>
    <lineage>
        <taxon>Eukaryota</taxon>
        <taxon>Viridiplantae</taxon>
        <taxon>Streptophyta</taxon>
        <taxon>Embryophyta</taxon>
        <taxon>Tracheophyta</taxon>
        <taxon>Spermatophyta</taxon>
        <taxon>Magnoliopsida</taxon>
        <taxon>eudicotyledons</taxon>
        <taxon>Gunneridae</taxon>
        <taxon>Pentapetalae</taxon>
        <taxon>rosids</taxon>
        <taxon>malvids</taxon>
        <taxon>Malvales</taxon>
        <taxon>Malvaceae</taxon>
        <taxon>Malvoideae</taxon>
        <taxon>Hibiscus</taxon>
    </lineage>
</organism>
<name>A0ABR2TDS6_9ROSI</name>
<dbReference type="SUPFAM" id="SSF117281">
    <property type="entry name" value="Kelch motif"/>
    <property type="match status" value="1"/>
</dbReference>
<accession>A0ABR2TDS6</accession>
<dbReference type="InterPro" id="IPR015915">
    <property type="entry name" value="Kelch-typ_b-propeller"/>
</dbReference>
<reference evidence="1 2" key="1">
    <citation type="journal article" date="2024" name="G3 (Bethesda)">
        <title>Genome assembly of Hibiscus sabdariffa L. provides insights into metabolisms of medicinal natural products.</title>
        <authorList>
            <person name="Kim T."/>
        </authorList>
    </citation>
    <scope>NUCLEOTIDE SEQUENCE [LARGE SCALE GENOMIC DNA]</scope>
    <source>
        <strain evidence="1">TK-2024</strain>
        <tissue evidence="1">Old leaves</tissue>
    </source>
</reference>
<keyword evidence="2" id="KW-1185">Reference proteome</keyword>
<comment type="caution">
    <text evidence="1">The sequence shown here is derived from an EMBL/GenBank/DDBJ whole genome shotgun (WGS) entry which is preliminary data.</text>
</comment>
<protein>
    <submittedName>
        <fullName evidence="1">Uncharacterized protein</fullName>
    </submittedName>
</protein>
<sequence>MSRQTSNSWNHFGVRGPDGVLEGLPFRTWIYPPGWRGSPNDYFPPDGKPLFRVEWRTLNLERAETSETLNTMPPEARMFGTAVACRNRIYVLGGHCRGDPGCPDKKFNDYHLHNCVFYFDSARPDCGWKKGLPMLFPRRAPSAVATEGKIYSFGFGCGSHGNPIGDYFAEVFNVELNRWDKLPAPPVASDLDPVSVSDPVLLDSSRSRILVHFSSNDSLHAFHTHGGSWECLDPEFGDWSEASVIVDDVAYFLFDLDPDWAETGYASFRAGFDVYCKNHFSRYFGDYGSSYFR</sequence>
<dbReference type="Gene3D" id="2.120.10.80">
    <property type="entry name" value="Kelch-type beta propeller"/>
    <property type="match status" value="1"/>
</dbReference>
<proteinExistence type="predicted"/>
<dbReference type="Proteomes" id="UP001396334">
    <property type="component" value="Unassembled WGS sequence"/>
</dbReference>
<evidence type="ECO:0000313" key="2">
    <source>
        <dbReference type="Proteomes" id="UP001396334"/>
    </source>
</evidence>
<gene>
    <name evidence="1" type="ORF">V6N11_077689</name>
</gene>